<dbReference type="Gene3D" id="3.10.10.10">
    <property type="entry name" value="HIV Type 1 Reverse Transcriptase, subunit A, domain 1"/>
    <property type="match status" value="1"/>
</dbReference>
<accession>A0A061EDJ9</accession>
<evidence type="ECO:0000256" key="1">
    <source>
        <dbReference type="SAM" id="MobiDB-lite"/>
    </source>
</evidence>
<dbReference type="AlphaFoldDB" id="A0A061EDJ9"/>
<dbReference type="SUPFAM" id="SSF54160">
    <property type="entry name" value="Chromo domain-like"/>
    <property type="match status" value="1"/>
</dbReference>
<proteinExistence type="predicted"/>
<dbReference type="eggNOG" id="KOG0017">
    <property type="taxonomic scope" value="Eukaryota"/>
</dbReference>
<dbReference type="PANTHER" id="PTHR35046">
    <property type="entry name" value="ZINC KNUCKLE (CCHC-TYPE) FAMILY PROTEIN"/>
    <property type="match status" value="1"/>
</dbReference>
<dbReference type="InParanoid" id="A0A061EDJ9"/>
<dbReference type="SUPFAM" id="SSF56672">
    <property type="entry name" value="DNA/RNA polymerases"/>
    <property type="match status" value="2"/>
</dbReference>
<dbReference type="Gramene" id="EOY03065">
    <property type="protein sequence ID" value="EOY03065"/>
    <property type="gene ID" value="TCM_017489"/>
</dbReference>
<dbReference type="InterPro" id="IPR043502">
    <property type="entry name" value="DNA/RNA_pol_sf"/>
</dbReference>
<dbReference type="HOGENOM" id="CLU_649577_0_0_1"/>
<sequence length="423" mass="47807">MQVEAQMENPEGDHNPLEIQNLEDDDEFQIENPFRKEGATNQATRVGLEGRLLHILDLNGGGIKIEKALIWHPVTRNSEARRGEELEPVYDEHDAEIEEINVYPAQDESLVLKKGHGVPITIQCLEKFTTGGNLDDEASCDVVPMDVGHILVGRPWLYDHDMNHKTKPTTYSFYNENKRYTLYPLKKETKKSATSSPTNSKITGGKSPQYPTEIQQLLKEFRELVNEDLPKSLPPLRSIQHAIDMVPGASLPNLPAYRMPPMQRAEVQRQVEELSEKDLVSDSKSPCACPALLAPKKDGGLKPDPEKICAISEWPAPTSIKEMDLSGQSAKKALVLALPDFEKLFVVECDASHHYLAYHEFAVYSDHHHSDLDQGTRIRQFLVKWLGKLANESTWIAEKELKRVDPNIYEKYVKAHSSEPSLF</sequence>
<feature type="region of interest" description="Disordered" evidence="1">
    <location>
        <begin position="187"/>
        <end position="209"/>
    </location>
</feature>
<reference evidence="2 3" key="1">
    <citation type="journal article" date="2013" name="Genome Biol.">
        <title>The genome sequence of the most widely cultivated cacao type and its use to identify candidate genes regulating pod color.</title>
        <authorList>
            <person name="Motamayor J.C."/>
            <person name="Mockaitis K."/>
            <person name="Schmutz J."/>
            <person name="Haiminen N."/>
            <person name="Iii D.L."/>
            <person name="Cornejo O."/>
            <person name="Findley S.D."/>
            <person name="Zheng P."/>
            <person name="Utro F."/>
            <person name="Royaert S."/>
            <person name="Saski C."/>
            <person name="Jenkins J."/>
            <person name="Podicheti R."/>
            <person name="Zhao M."/>
            <person name="Scheffler B.E."/>
            <person name="Stack J.C."/>
            <person name="Feltus F.A."/>
            <person name="Mustiga G.M."/>
            <person name="Amores F."/>
            <person name="Phillips W."/>
            <person name="Marelli J.P."/>
            <person name="May G.D."/>
            <person name="Shapiro H."/>
            <person name="Ma J."/>
            <person name="Bustamante C.D."/>
            <person name="Schnell R.J."/>
            <person name="Main D."/>
            <person name="Gilbert D."/>
            <person name="Parida L."/>
            <person name="Kuhn D.N."/>
        </authorList>
    </citation>
    <scope>NUCLEOTIDE SEQUENCE [LARGE SCALE GENOMIC DNA]</scope>
    <source>
        <strain evidence="3">cv. Matina 1-6</strain>
    </source>
</reference>
<evidence type="ECO:0008006" key="4">
    <source>
        <dbReference type="Google" id="ProtNLM"/>
    </source>
</evidence>
<evidence type="ECO:0000313" key="3">
    <source>
        <dbReference type="Proteomes" id="UP000026915"/>
    </source>
</evidence>
<organism evidence="2 3">
    <name type="scientific">Theobroma cacao</name>
    <name type="common">Cacao</name>
    <name type="synonym">Cocoa</name>
    <dbReference type="NCBI Taxonomy" id="3641"/>
    <lineage>
        <taxon>Eukaryota</taxon>
        <taxon>Viridiplantae</taxon>
        <taxon>Streptophyta</taxon>
        <taxon>Embryophyta</taxon>
        <taxon>Tracheophyta</taxon>
        <taxon>Spermatophyta</taxon>
        <taxon>Magnoliopsida</taxon>
        <taxon>eudicotyledons</taxon>
        <taxon>Gunneridae</taxon>
        <taxon>Pentapetalae</taxon>
        <taxon>rosids</taxon>
        <taxon>malvids</taxon>
        <taxon>Malvales</taxon>
        <taxon>Malvaceae</taxon>
        <taxon>Byttnerioideae</taxon>
        <taxon>Theobroma</taxon>
    </lineage>
</organism>
<dbReference type="PANTHER" id="PTHR35046:SF26">
    <property type="entry name" value="RNA-DIRECTED DNA POLYMERASE"/>
    <property type="match status" value="1"/>
</dbReference>
<keyword evidence="3" id="KW-1185">Reference proteome</keyword>
<gene>
    <name evidence="2" type="ORF">TCM_017489</name>
</gene>
<evidence type="ECO:0000313" key="2">
    <source>
        <dbReference type="EMBL" id="EOY03065.1"/>
    </source>
</evidence>
<dbReference type="Proteomes" id="UP000026915">
    <property type="component" value="Chromosome 4"/>
</dbReference>
<protein>
    <recommendedName>
        <fullName evidence="4">Chromo domain-containing protein</fullName>
    </recommendedName>
</protein>
<dbReference type="EMBL" id="CM001882">
    <property type="protein sequence ID" value="EOY03065.1"/>
    <property type="molecule type" value="Genomic_DNA"/>
</dbReference>
<dbReference type="InterPro" id="IPR016197">
    <property type="entry name" value="Chromo-like_dom_sf"/>
</dbReference>
<feature type="compositionally biased region" description="Polar residues" evidence="1">
    <location>
        <begin position="192"/>
        <end position="202"/>
    </location>
</feature>
<name>A0A061EDJ9_THECC</name>